<dbReference type="STRING" id="630390.A0A0C4EVW1"/>
<dbReference type="SUPFAM" id="SSF50978">
    <property type="entry name" value="WD40 repeat-like"/>
    <property type="match status" value="1"/>
</dbReference>
<dbReference type="InterPro" id="IPR001680">
    <property type="entry name" value="WD40_rpt"/>
</dbReference>
<dbReference type="InterPro" id="IPR019775">
    <property type="entry name" value="WD40_repeat_CS"/>
</dbReference>
<dbReference type="EnsemblFungi" id="PTTG_04947-t43_1">
    <property type="protein sequence ID" value="PTTG_04947-t43_1-p1"/>
    <property type="gene ID" value="PTTG_04947"/>
</dbReference>
<dbReference type="SMART" id="SM00320">
    <property type="entry name" value="WD40"/>
    <property type="match status" value="5"/>
</dbReference>
<dbReference type="InterPro" id="IPR020472">
    <property type="entry name" value="WD40_PAC1"/>
</dbReference>
<dbReference type="InterPro" id="IPR036322">
    <property type="entry name" value="WD40_repeat_dom_sf"/>
</dbReference>
<reference evidence="5" key="2">
    <citation type="submission" date="2016-05" db="EMBL/GenBank/DDBJ databases">
        <title>Comparative analysis highlights variable genome content of wheat rusts and divergence of the mating loci.</title>
        <authorList>
            <person name="Cuomo C.A."/>
            <person name="Bakkeren G."/>
            <person name="Szabo L."/>
            <person name="Khalil H."/>
            <person name="Joly D."/>
            <person name="Goldberg J."/>
            <person name="Young S."/>
            <person name="Zeng Q."/>
            <person name="Fellers J."/>
        </authorList>
    </citation>
    <scope>NUCLEOTIDE SEQUENCE [LARGE SCALE GENOMIC DNA]</scope>
    <source>
        <strain evidence="5">1-1 BBBD Race 1</strain>
    </source>
</reference>
<dbReference type="VEuPathDB" id="FungiDB:PTTG_04947"/>
<dbReference type="PANTHER" id="PTHR19855:SF11">
    <property type="entry name" value="RIBOSOME BIOGENESIS PROTEIN WDR12"/>
    <property type="match status" value="1"/>
</dbReference>
<dbReference type="PROSITE" id="PS00678">
    <property type="entry name" value="WD_REPEATS_1"/>
    <property type="match status" value="2"/>
</dbReference>
<reference evidence="5" key="1">
    <citation type="submission" date="2009-11" db="EMBL/GenBank/DDBJ databases">
        <authorList>
            <consortium name="The Broad Institute Genome Sequencing Platform"/>
            <person name="Ward D."/>
            <person name="Feldgarden M."/>
            <person name="Earl A."/>
            <person name="Young S.K."/>
            <person name="Zeng Q."/>
            <person name="Koehrsen M."/>
            <person name="Alvarado L."/>
            <person name="Berlin A."/>
            <person name="Bochicchio J."/>
            <person name="Borenstein D."/>
            <person name="Chapman S.B."/>
            <person name="Chen Z."/>
            <person name="Engels R."/>
            <person name="Freedman E."/>
            <person name="Gellesch M."/>
            <person name="Goldberg J."/>
            <person name="Griggs A."/>
            <person name="Gujja S."/>
            <person name="Heilman E."/>
            <person name="Heiman D."/>
            <person name="Hepburn T."/>
            <person name="Howarth C."/>
            <person name="Jen D."/>
            <person name="Larson L."/>
            <person name="Lewis B."/>
            <person name="Mehta T."/>
            <person name="Park D."/>
            <person name="Pearson M."/>
            <person name="Roberts A."/>
            <person name="Saif S."/>
            <person name="Shea T."/>
            <person name="Shenoy N."/>
            <person name="Sisk P."/>
            <person name="Stolte C."/>
            <person name="Sykes S."/>
            <person name="Thomson T."/>
            <person name="Walk T."/>
            <person name="White J."/>
            <person name="Yandava C."/>
            <person name="Izard J."/>
            <person name="Baranova O.V."/>
            <person name="Blanton J.M."/>
            <person name="Tanner A.C."/>
            <person name="Dewhirst F.E."/>
            <person name="Haas B."/>
            <person name="Nusbaum C."/>
            <person name="Birren B."/>
        </authorList>
    </citation>
    <scope>NUCLEOTIDE SEQUENCE [LARGE SCALE GENOMIC DNA]</scope>
    <source>
        <strain evidence="5">1-1 BBBD Race 1</strain>
    </source>
</reference>
<dbReference type="PANTHER" id="PTHR19855">
    <property type="entry name" value="WD40 REPEAT PROTEIN 12, 37"/>
    <property type="match status" value="1"/>
</dbReference>
<dbReference type="PRINTS" id="PR00320">
    <property type="entry name" value="GPROTEINBRPT"/>
</dbReference>
<feature type="repeat" description="WD" evidence="3">
    <location>
        <begin position="79"/>
        <end position="127"/>
    </location>
</feature>
<dbReference type="OrthoDB" id="6262491at2759"/>
<evidence type="ECO:0000256" key="4">
    <source>
        <dbReference type="SAM" id="MobiDB-lite"/>
    </source>
</evidence>
<dbReference type="EMBL" id="ADAS02000059">
    <property type="protein sequence ID" value="OAV92793.1"/>
    <property type="molecule type" value="Genomic_DNA"/>
</dbReference>
<evidence type="ECO:0000256" key="2">
    <source>
        <dbReference type="ARBA" id="ARBA00022737"/>
    </source>
</evidence>
<dbReference type="Pfam" id="PF00400">
    <property type="entry name" value="WD40"/>
    <property type="match status" value="3"/>
</dbReference>
<dbReference type="Gene3D" id="2.130.10.10">
    <property type="entry name" value="YVTN repeat-like/Quinoprotein amine dehydrogenase"/>
    <property type="match status" value="2"/>
</dbReference>
<keyword evidence="1 3" id="KW-0853">WD repeat</keyword>
<dbReference type="OMA" id="TIRTWPL"/>
<sequence length="527" mass="58887">MQTVDEGKLFQSDAQLNVAETRRLKSLADHRPSVENGYPIILPSKPLQIILDGDDAYVAQNGFVAQRVDLKSGKVKATFRGHAGPVTSLAMFTHPITAQRKRKILFTGSWDKTIKTWDVETQVLLSTSTGHVDFVKSIHIIPNLGLLVSGSTDRDIRLWDFKQSIESFDWSEIDAQYHARRRAKIEANRSKTAQEIAAEDAIEDAPAGLPNFNSPSLSTRATWPDALYPPMACRRTLKSHTRPIDSLNSYPTVCPTEEETYSSRKSGTLPHLLVSADSMGTLKVWLIPSNVQTAKAALDSTCWPHKTSINDIQIGCDLRHDIDHQTSAQLWTASADNAVLHSAIDLLPSSTQRIVNILRIEQPYFVRCVLNLPLFFAQTVHAETAVPNWLITGSTDEDIRIYDLEAIEHQEQAVSSSRPLHKPAPSATLKTVSNGWFGALKAHWHEVNCLRIWIDSQTHKPWLVSSGLDGTLRKWELTTLQRRFAPQIGTHSIPSHAEPASHTKKEPQFELTAEEEAELAEIMDEMN</sequence>
<feature type="repeat" description="WD" evidence="3">
    <location>
        <begin position="128"/>
        <end position="162"/>
    </location>
</feature>
<evidence type="ECO:0000313" key="5">
    <source>
        <dbReference type="EMBL" id="OAV92793.1"/>
    </source>
</evidence>
<feature type="compositionally biased region" description="Basic and acidic residues" evidence="4">
    <location>
        <begin position="499"/>
        <end position="508"/>
    </location>
</feature>
<dbReference type="AlphaFoldDB" id="A0A0C4EVW1"/>
<reference evidence="6 7" key="3">
    <citation type="journal article" date="2017" name="G3 (Bethesda)">
        <title>Comparative analysis highlights variable genome content of wheat rusts and divergence of the mating loci.</title>
        <authorList>
            <person name="Cuomo C.A."/>
            <person name="Bakkeren G."/>
            <person name="Khalil H.B."/>
            <person name="Panwar V."/>
            <person name="Joly D."/>
            <person name="Linning R."/>
            <person name="Sakthikumar S."/>
            <person name="Song X."/>
            <person name="Adiconis X."/>
            <person name="Fan L."/>
            <person name="Goldberg J.M."/>
            <person name="Levin J.Z."/>
            <person name="Young S."/>
            <person name="Zeng Q."/>
            <person name="Anikster Y."/>
            <person name="Bruce M."/>
            <person name="Wang M."/>
            <person name="Yin C."/>
            <person name="McCallum B."/>
            <person name="Szabo L.J."/>
            <person name="Hulbert S."/>
            <person name="Chen X."/>
            <person name="Fellers J.P."/>
        </authorList>
    </citation>
    <scope>NUCLEOTIDE SEQUENCE</scope>
    <source>
        <strain evidence="7">Isolate 1-1 / race 1 (BBBD)</strain>
        <strain evidence="6">isolate 1-1 / race 1 (BBBD)</strain>
    </source>
</reference>
<organism evidence="5">
    <name type="scientific">Puccinia triticina (isolate 1-1 / race 1 (BBBD))</name>
    <name type="common">Brown leaf rust fungus</name>
    <dbReference type="NCBI Taxonomy" id="630390"/>
    <lineage>
        <taxon>Eukaryota</taxon>
        <taxon>Fungi</taxon>
        <taxon>Dikarya</taxon>
        <taxon>Basidiomycota</taxon>
        <taxon>Pucciniomycotina</taxon>
        <taxon>Pucciniomycetes</taxon>
        <taxon>Pucciniales</taxon>
        <taxon>Pucciniaceae</taxon>
        <taxon>Puccinia</taxon>
    </lineage>
</organism>
<keyword evidence="7" id="KW-1185">Reference proteome</keyword>
<dbReference type="PROSITE" id="PS50294">
    <property type="entry name" value="WD_REPEATS_REGION"/>
    <property type="match status" value="1"/>
</dbReference>
<evidence type="ECO:0000256" key="3">
    <source>
        <dbReference type="PROSITE-ProRule" id="PRU00221"/>
    </source>
</evidence>
<evidence type="ECO:0000313" key="7">
    <source>
        <dbReference type="Proteomes" id="UP000005240"/>
    </source>
</evidence>
<name>A0A0C4EVW1_PUCT1</name>
<reference evidence="6" key="4">
    <citation type="submission" date="2025-05" db="UniProtKB">
        <authorList>
            <consortium name="EnsemblFungi"/>
        </authorList>
    </citation>
    <scope>IDENTIFICATION</scope>
    <source>
        <strain evidence="6">isolate 1-1 / race 1 (BBBD)</strain>
    </source>
</reference>
<evidence type="ECO:0000313" key="6">
    <source>
        <dbReference type="EnsemblFungi" id="PTTG_04947-t43_1-p1"/>
    </source>
</evidence>
<accession>A0A0C4EVW1</accession>
<dbReference type="Proteomes" id="UP000005240">
    <property type="component" value="Unassembled WGS sequence"/>
</dbReference>
<dbReference type="InterPro" id="IPR015943">
    <property type="entry name" value="WD40/YVTN_repeat-like_dom_sf"/>
</dbReference>
<evidence type="ECO:0000256" key="1">
    <source>
        <dbReference type="ARBA" id="ARBA00022574"/>
    </source>
</evidence>
<feature type="region of interest" description="Disordered" evidence="4">
    <location>
        <begin position="490"/>
        <end position="509"/>
    </location>
</feature>
<proteinExistence type="predicted"/>
<protein>
    <submittedName>
        <fullName evidence="6">WD_REPEATS_REGION domain-containing protein</fullName>
    </submittedName>
</protein>
<keyword evidence="2" id="KW-0677">Repeat</keyword>
<gene>
    <name evidence="5" type="ORF">PTTG_04947</name>
</gene>
<dbReference type="PROSITE" id="PS50082">
    <property type="entry name" value="WD_REPEATS_2"/>
    <property type="match status" value="2"/>
</dbReference>